<evidence type="ECO:0000313" key="2">
    <source>
        <dbReference type="EMBL" id="SDR98741.1"/>
    </source>
</evidence>
<name>A0A1H1NI72_BRESA</name>
<dbReference type="EMBL" id="LT629739">
    <property type="protein sequence ID" value="SDR98741.1"/>
    <property type="molecule type" value="Genomic_DNA"/>
</dbReference>
<dbReference type="Proteomes" id="UP000199700">
    <property type="component" value="Chromosome"/>
</dbReference>
<gene>
    <name evidence="2" type="ORF">SAMN04489751_0962</name>
</gene>
<reference evidence="2" key="1">
    <citation type="submission" date="2016-10" db="EMBL/GenBank/DDBJ databases">
        <authorList>
            <person name="Varghese N."/>
            <person name="Submissions S."/>
        </authorList>
    </citation>
    <scope>NUCLEOTIDE SEQUENCE [LARGE SCALE GENOMIC DNA]</scope>
    <source>
        <strain evidence="2">DSM 22082</strain>
    </source>
</reference>
<dbReference type="Pfam" id="PF06527">
    <property type="entry name" value="TniQ"/>
    <property type="match status" value="1"/>
</dbReference>
<evidence type="ECO:0000259" key="1">
    <source>
        <dbReference type="Pfam" id="PF06527"/>
    </source>
</evidence>
<dbReference type="AlphaFoldDB" id="A0A1H1NI72"/>
<dbReference type="InterPro" id="IPR009492">
    <property type="entry name" value="TniQ"/>
</dbReference>
<organism evidence="2 3">
    <name type="scientific">Brevibacterium sandarakinum</name>
    <dbReference type="NCBI Taxonomy" id="629680"/>
    <lineage>
        <taxon>Bacteria</taxon>
        <taxon>Bacillati</taxon>
        <taxon>Actinomycetota</taxon>
        <taxon>Actinomycetes</taxon>
        <taxon>Micrococcales</taxon>
        <taxon>Brevibacteriaceae</taxon>
        <taxon>Brevibacterium</taxon>
    </lineage>
</organism>
<accession>A0A1H1NI72</accession>
<sequence>MGEALTSWLYRIAHRYTITIDDLAFDLGHCFTRDTDLDLHPPEGFVEQLAVRTGVSTERIRSMSISGYTPWLLDDIAPGPDTFTTYTRQLAVLLPERNLRRRTVDSWRAWVPLTIDRHYRSCPQCAIDSVPPRPYLVTWSLPLMLSCPFHHCWLERHDGPPGYYAWRELSSVPEPQEAPPAIGRMDNRTWQALTTGFVDLPRHHIHAGVWFRLLRTLIDELGATMSDCGAAQRLTRKVWEHSGHRVRAGQAKWQPIETLTPKKQEQTLEAAAVAMSLLENGNLIGQGREAGLFLPEPDASIDPGQPQPREAPAWQAKSLGQALHDAVEDAKANPNSARQLFDFMTLYRRDDEYIDQVRTNFAELGIHLDDVSQ</sequence>
<keyword evidence="3" id="KW-1185">Reference proteome</keyword>
<dbReference type="OrthoDB" id="4813139at2"/>
<evidence type="ECO:0000313" key="3">
    <source>
        <dbReference type="Proteomes" id="UP000199700"/>
    </source>
</evidence>
<feature type="domain" description="TniQ" evidence="1">
    <location>
        <begin position="2"/>
        <end position="154"/>
    </location>
</feature>
<dbReference type="STRING" id="629680.SAMN04489751_0962"/>
<proteinExistence type="predicted"/>
<protein>
    <submittedName>
        <fullName evidence="2">TniQ protein</fullName>
    </submittedName>
</protein>